<feature type="region of interest" description="Disordered" evidence="1">
    <location>
        <begin position="260"/>
        <end position="284"/>
    </location>
</feature>
<evidence type="ECO:0008006" key="3">
    <source>
        <dbReference type="Google" id="ProtNLM"/>
    </source>
</evidence>
<accession>A0A7S3RBY8</accession>
<dbReference type="PANTHER" id="PTHR40743">
    <property type="entry name" value="NUCLEOTIDE-DIPHOSPHO-SUGAR TRANSFERASE CONTAINING PROTEIN"/>
    <property type="match status" value="1"/>
</dbReference>
<dbReference type="AlphaFoldDB" id="A0A7S3RBY8"/>
<dbReference type="PANTHER" id="PTHR40743:SF1">
    <property type="entry name" value="POSSIBLE GLYCOSYLTRANSFERASE"/>
    <property type="match status" value="1"/>
</dbReference>
<gene>
    <name evidence="2" type="ORF">SACU0126_LOCUS524</name>
</gene>
<evidence type="ECO:0000313" key="2">
    <source>
        <dbReference type="EMBL" id="CAE0519160.1"/>
    </source>
</evidence>
<dbReference type="Gene3D" id="3.40.50.11350">
    <property type="match status" value="1"/>
</dbReference>
<evidence type="ECO:0000256" key="1">
    <source>
        <dbReference type="SAM" id="MobiDB-lite"/>
    </source>
</evidence>
<feature type="compositionally biased region" description="Polar residues" evidence="1">
    <location>
        <begin position="260"/>
        <end position="272"/>
    </location>
</feature>
<sequence length="284" mass="31357">MRPEPGAVKDAPILPDPRSHIYFKSAFVMNHPYGRWNHAQQHLQRLTPAVIVAKQLIADKSMIGLHIRNVFDAPRDAATAKATTGAEAIAAAALEYGHKGASQLLAWRQASHWTNFVPRIESLTREHSLHQLDGMVNAPLRFYLAADSEEAYKGLLHRFPNQMVITRRECASERCDFRDCTGSIYALIDMLNLARTRLILGSGWSSYSEVAAYVGGQAGRPVPILMAGRDFGTIVGRQQRRRGTSPMCCGSLGEDLNGVPSGTSATSLSNNDVEPIQRHWPKPF</sequence>
<protein>
    <recommendedName>
        <fullName evidence="3">Fucosyltransferase</fullName>
    </recommendedName>
</protein>
<organism evidence="2">
    <name type="scientific">Strombidinopsis acuminata</name>
    <dbReference type="NCBI Taxonomy" id="141414"/>
    <lineage>
        <taxon>Eukaryota</taxon>
        <taxon>Sar</taxon>
        <taxon>Alveolata</taxon>
        <taxon>Ciliophora</taxon>
        <taxon>Intramacronucleata</taxon>
        <taxon>Spirotrichea</taxon>
        <taxon>Choreotrichia</taxon>
        <taxon>Choreotrichida</taxon>
        <taxon>Strombidinopsidae</taxon>
        <taxon>Strombidinopsis</taxon>
    </lineage>
</organism>
<proteinExistence type="predicted"/>
<reference evidence="2" key="1">
    <citation type="submission" date="2021-01" db="EMBL/GenBank/DDBJ databases">
        <authorList>
            <person name="Corre E."/>
            <person name="Pelletier E."/>
            <person name="Niang G."/>
            <person name="Scheremetjew M."/>
            <person name="Finn R."/>
            <person name="Kale V."/>
            <person name="Holt S."/>
            <person name="Cochrane G."/>
            <person name="Meng A."/>
            <person name="Brown T."/>
            <person name="Cohen L."/>
        </authorList>
    </citation>
    <scope>NUCLEOTIDE SEQUENCE</scope>
    <source>
        <strain evidence="2">SPMC142</strain>
    </source>
</reference>
<dbReference type="EMBL" id="HBIQ01001317">
    <property type="protein sequence ID" value="CAE0519160.1"/>
    <property type="molecule type" value="Transcribed_RNA"/>
</dbReference>
<name>A0A7S3RBY8_9SPIT</name>